<organism evidence="1 2">
    <name type="scientific">Aldrovandia affinis</name>
    <dbReference type="NCBI Taxonomy" id="143900"/>
    <lineage>
        <taxon>Eukaryota</taxon>
        <taxon>Metazoa</taxon>
        <taxon>Chordata</taxon>
        <taxon>Craniata</taxon>
        <taxon>Vertebrata</taxon>
        <taxon>Euteleostomi</taxon>
        <taxon>Actinopterygii</taxon>
        <taxon>Neopterygii</taxon>
        <taxon>Teleostei</taxon>
        <taxon>Notacanthiformes</taxon>
        <taxon>Halosauridae</taxon>
        <taxon>Aldrovandia</taxon>
    </lineage>
</organism>
<reference evidence="1" key="1">
    <citation type="journal article" date="2023" name="Science">
        <title>Genome structures resolve the early diversification of teleost fishes.</title>
        <authorList>
            <person name="Parey E."/>
            <person name="Louis A."/>
            <person name="Montfort J."/>
            <person name="Bouchez O."/>
            <person name="Roques C."/>
            <person name="Iampietro C."/>
            <person name="Lluch J."/>
            <person name="Castinel A."/>
            <person name="Donnadieu C."/>
            <person name="Desvignes T."/>
            <person name="Floi Bucao C."/>
            <person name="Jouanno E."/>
            <person name="Wen M."/>
            <person name="Mejri S."/>
            <person name="Dirks R."/>
            <person name="Jansen H."/>
            <person name="Henkel C."/>
            <person name="Chen W.J."/>
            <person name="Zahm M."/>
            <person name="Cabau C."/>
            <person name="Klopp C."/>
            <person name="Thompson A.W."/>
            <person name="Robinson-Rechavi M."/>
            <person name="Braasch I."/>
            <person name="Lecointre G."/>
            <person name="Bobe J."/>
            <person name="Postlethwait J.H."/>
            <person name="Berthelot C."/>
            <person name="Roest Crollius H."/>
            <person name="Guiguen Y."/>
        </authorList>
    </citation>
    <scope>NUCLEOTIDE SEQUENCE</scope>
    <source>
        <strain evidence="1">NC1722</strain>
    </source>
</reference>
<keyword evidence="2" id="KW-1185">Reference proteome</keyword>
<dbReference type="AlphaFoldDB" id="A0AAD7R5Z5"/>
<evidence type="ECO:0000313" key="2">
    <source>
        <dbReference type="Proteomes" id="UP001221898"/>
    </source>
</evidence>
<gene>
    <name evidence="1" type="ORF">AAFF_G00345220</name>
</gene>
<name>A0AAD7R5Z5_9TELE</name>
<proteinExistence type="predicted"/>
<dbReference type="Proteomes" id="UP001221898">
    <property type="component" value="Unassembled WGS sequence"/>
</dbReference>
<evidence type="ECO:0000313" key="1">
    <source>
        <dbReference type="EMBL" id="KAJ8366702.1"/>
    </source>
</evidence>
<comment type="caution">
    <text evidence="1">The sequence shown here is derived from an EMBL/GenBank/DDBJ whole genome shotgun (WGS) entry which is preliminary data.</text>
</comment>
<accession>A0AAD7R5Z5</accession>
<sequence length="107" mass="12020">MWPLTVYEIPMTKVEKLERTVSSYIKKWLGLPRCLSNIGLYGHGALELPVSSLTEEYKCTKVRLNMTLTESQDGMIQAAAPDWQLGGSGCHLRLYSKQNLLSGMETL</sequence>
<dbReference type="EMBL" id="JAINUG010000555">
    <property type="protein sequence ID" value="KAJ8366702.1"/>
    <property type="molecule type" value="Genomic_DNA"/>
</dbReference>
<protein>
    <submittedName>
        <fullName evidence="1">Uncharacterized protein</fullName>
    </submittedName>
</protein>